<organism evidence="1">
    <name type="scientific">marine sediment metagenome</name>
    <dbReference type="NCBI Taxonomy" id="412755"/>
    <lineage>
        <taxon>unclassified sequences</taxon>
        <taxon>metagenomes</taxon>
        <taxon>ecological metagenomes</taxon>
    </lineage>
</organism>
<feature type="non-terminal residue" evidence="1">
    <location>
        <position position="1"/>
    </location>
</feature>
<comment type="caution">
    <text evidence="1">The sequence shown here is derived from an EMBL/GenBank/DDBJ whole genome shotgun (WGS) entry which is preliminary data.</text>
</comment>
<evidence type="ECO:0000313" key="1">
    <source>
        <dbReference type="EMBL" id="GAI21701.1"/>
    </source>
</evidence>
<protein>
    <submittedName>
        <fullName evidence="1">Uncharacterized protein</fullName>
    </submittedName>
</protein>
<proteinExistence type="predicted"/>
<dbReference type="EMBL" id="BARV01022584">
    <property type="protein sequence ID" value="GAI21701.1"/>
    <property type="molecule type" value="Genomic_DNA"/>
</dbReference>
<reference evidence="1" key="1">
    <citation type="journal article" date="2014" name="Front. Microbiol.">
        <title>High frequency of phylogenetically diverse reductive dehalogenase-homologous genes in deep subseafloor sedimentary metagenomes.</title>
        <authorList>
            <person name="Kawai M."/>
            <person name="Futagami T."/>
            <person name="Toyoda A."/>
            <person name="Takaki Y."/>
            <person name="Nishi S."/>
            <person name="Hori S."/>
            <person name="Arai W."/>
            <person name="Tsubouchi T."/>
            <person name="Morono Y."/>
            <person name="Uchiyama I."/>
            <person name="Ito T."/>
            <person name="Fujiyama A."/>
            <person name="Inagaki F."/>
            <person name="Takami H."/>
        </authorList>
    </citation>
    <scope>NUCLEOTIDE SEQUENCE</scope>
    <source>
        <strain evidence="1">Expedition CK06-06</strain>
    </source>
</reference>
<name>X1MUJ1_9ZZZZ</name>
<dbReference type="AlphaFoldDB" id="X1MUJ1"/>
<gene>
    <name evidence="1" type="ORF">S06H3_37208</name>
</gene>
<sequence length="57" mass="6139">QIAGATTLERGVSPAIESENLSKLEEAYRIKIENVENGAVAVSEDQGDRFQGLMCSI</sequence>
<accession>X1MUJ1</accession>